<keyword evidence="4" id="KW-0653">Protein transport</keyword>
<keyword evidence="4" id="KW-0968">Cytoplasmic vesicle</keyword>
<feature type="region of interest" description="Disordered" evidence="5">
    <location>
        <begin position="190"/>
        <end position="210"/>
    </location>
</feature>
<proteinExistence type="inferred from homology"/>
<dbReference type="EMBL" id="FNXT01000353">
    <property type="protein sequence ID" value="SZX63900.1"/>
    <property type="molecule type" value="Genomic_DNA"/>
</dbReference>
<dbReference type="AlphaFoldDB" id="A0A383VG54"/>
<keyword evidence="7" id="KW-1185">Reference proteome</keyword>
<dbReference type="Proteomes" id="UP000256970">
    <property type="component" value="Unassembled WGS sequence"/>
</dbReference>
<dbReference type="STRING" id="3088.A0A383VG54"/>
<comment type="function">
    <text evidence="4">The zeta subunit may be involved in regulating the coat assembly and, hence, the rate of biosynthetic protein transport due to its association-dissociation properties with the coatomer complex.</text>
</comment>
<name>A0A383VG54_TETOB</name>
<keyword evidence="4" id="KW-0333">Golgi apparatus</keyword>
<dbReference type="SUPFAM" id="SSF64356">
    <property type="entry name" value="SNARE-like"/>
    <property type="match status" value="1"/>
</dbReference>
<dbReference type="GO" id="GO:0006891">
    <property type="term" value="P:intra-Golgi vesicle-mediated transport"/>
    <property type="evidence" value="ECO:0007669"/>
    <property type="project" value="TreeGrafter"/>
</dbReference>
<keyword evidence="4" id="KW-0931">ER-Golgi transport</keyword>
<evidence type="ECO:0000256" key="5">
    <source>
        <dbReference type="SAM" id="MobiDB-lite"/>
    </source>
</evidence>
<sequence length="282" mass="29608">MEFGRIHCVVVATKAGEVVYERYYDRYTELDKAEIRAAFQQATDNINLANDNQDFVGSFRDGCFVLIPTMDLVFYALGSGEYDEMALSGVLRVVMISIADVVGKPPTESVFFEKYARIASVIDEVVNEVRLSSSSSSSSCSSSSCSSSSCSSSSCSSSSSSMMGKPPTESVFFEKYARIASVIDEVVNEQSSSSSSSRSSSSSSSSSGSGAINEVVTDVSLAPAAAPAAATTEPAAAVSSTRWSMNEPGSSSSATAAAAMRWAMQRATANSSSSRPIGLPPR</sequence>
<dbReference type="InterPro" id="IPR039652">
    <property type="entry name" value="Coatomer_zeta"/>
</dbReference>
<feature type="compositionally biased region" description="Low complexity" evidence="5">
    <location>
        <begin position="250"/>
        <end position="259"/>
    </location>
</feature>
<dbReference type="GO" id="GO:0006890">
    <property type="term" value="P:retrograde vesicle-mediated transport, Golgi to endoplasmic reticulum"/>
    <property type="evidence" value="ECO:0007669"/>
    <property type="project" value="UniProtKB-UniRule"/>
</dbReference>
<feature type="region of interest" description="Disordered" evidence="5">
    <location>
        <begin position="133"/>
        <end position="165"/>
    </location>
</feature>
<comment type="subunit">
    <text evidence="4">Oligomeric complex that consists of at least the alpha, beta, beta', gamma, delta, epsilon and zeta subunits.</text>
</comment>
<comment type="similarity">
    <text evidence="2 4">Belongs to the adaptor complexes small subunit family.</text>
</comment>
<dbReference type="GO" id="GO:0030126">
    <property type="term" value="C:COPI vesicle coat"/>
    <property type="evidence" value="ECO:0007669"/>
    <property type="project" value="UniProtKB-UniRule"/>
</dbReference>
<keyword evidence="3 4" id="KW-0472">Membrane</keyword>
<keyword evidence="4" id="KW-0963">Cytoplasm</keyword>
<feature type="compositionally biased region" description="Low complexity" evidence="5">
    <location>
        <begin position="223"/>
        <end position="237"/>
    </location>
</feature>
<evidence type="ECO:0000256" key="3">
    <source>
        <dbReference type="ARBA" id="ARBA00023136"/>
    </source>
</evidence>
<dbReference type="GO" id="GO:0000139">
    <property type="term" value="C:Golgi membrane"/>
    <property type="evidence" value="ECO:0007669"/>
    <property type="project" value="UniProtKB-SubCell"/>
</dbReference>
<evidence type="ECO:0000256" key="4">
    <source>
        <dbReference type="RuleBase" id="RU366053"/>
    </source>
</evidence>
<feature type="compositionally biased region" description="Low complexity" evidence="5">
    <location>
        <begin position="191"/>
        <end position="210"/>
    </location>
</feature>
<feature type="compositionally biased region" description="Low complexity" evidence="5">
    <location>
        <begin position="133"/>
        <end position="161"/>
    </location>
</feature>
<feature type="compositionally biased region" description="Polar residues" evidence="5">
    <location>
        <begin position="238"/>
        <end position="249"/>
    </location>
</feature>
<gene>
    <name evidence="6" type="ORF">BQ4739_LOCUS4439</name>
</gene>
<feature type="region of interest" description="Disordered" evidence="5">
    <location>
        <begin position="223"/>
        <end position="259"/>
    </location>
</feature>
<evidence type="ECO:0000313" key="6">
    <source>
        <dbReference type="EMBL" id="SZX63900.1"/>
    </source>
</evidence>
<keyword evidence="4" id="KW-0813">Transport</keyword>
<organism evidence="6 7">
    <name type="scientific">Tetradesmus obliquus</name>
    <name type="common">Green alga</name>
    <name type="synonym">Acutodesmus obliquus</name>
    <dbReference type="NCBI Taxonomy" id="3088"/>
    <lineage>
        <taxon>Eukaryota</taxon>
        <taxon>Viridiplantae</taxon>
        <taxon>Chlorophyta</taxon>
        <taxon>core chlorophytes</taxon>
        <taxon>Chlorophyceae</taxon>
        <taxon>CS clade</taxon>
        <taxon>Sphaeropleales</taxon>
        <taxon>Scenedesmaceae</taxon>
        <taxon>Tetradesmus</taxon>
    </lineage>
</organism>
<evidence type="ECO:0000313" key="7">
    <source>
        <dbReference type="Proteomes" id="UP000256970"/>
    </source>
</evidence>
<protein>
    <recommendedName>
        <fullName evidence="4">Coatomer subunit zeta</fullName>
    </recommendedName>
</protein>
<dbReference type="PANTHER" id="PTHR11043">
    <property type="entry name" value="ZETA-COAT PROTEIN"/>
    <property type="match status" value="1"/>
</dbReference>
<dbReference type="Gene3D" id="3.30.450.60">
    <property type="match status" value="1"/>
</dbReference>
<reference evidence="6 7" key="1">
    <citation type="submission" date="2016-10" db="EMBL/GenBank/DDBJ databases">
        <authorList>
            <person name="Cai Z."/>
        </authorList>
    </citation>
    <scope>NUCLEOTIDE SEQUENCE [LARGE SCALE GENOMIC DNA]</scope>
</reference>
<evidence type="ECO:0000256" key="1">
    <source>
        <dbReference type="ARBA" id="ARBA00004184"/>
    </source>
</evidence>
<accession>A0A383VG54</accession>
<comment type="subcellular location">
    <subcellularLocation>
        <location evidence="4">Cytoplasm</location>
    </subcellularLocation>
    <subcellularLocation>
        <location evidence="4">Golgi apparatus membrane</location>
        <topology evidence="4">Peripheral membrane protein</topology>
        <orientation evidence="4">Cytoplasmic side</orientation>
    </subcellularLocation>
    <subcellularLocation>
        <location evidence="4">Cytoplasmic vesicle</location>
        <location evidence="4">COPI-coated vesicle membrane</location>
        <topology evidence="4">Peripheral membrane protein</topology>
        <orientation evidence="4">Cytoplasmic side</orientation>
    </subcellularLocation>
    <subcellularLocation>
        <location evidence="1">Endomembrane system</location>
        <topology evidence="1">Peripheral membrane protein</topology>
    </subcellularLocation>
</comment>
<dbReference type="InterPro" id="IPR011012">
    <property type="entry name" value="Longin-like_dom_sf"/>
</dbReference>
<dbReference type="PANTHER" id="PTHR11043:SF1">
    <property type="entry name" value="TSET COMPLEX MEMBER TSTD"/>
    <property type="match status" value="1"/>
</dbReference>
<dbReference type="GO" id="GO:0006886">
    <property type="term" value="P:intracellular protein transport"/>
    <property type="evidence" value="ECO:0007669"/>
    <property type="project" value="TreeGrafter"/>
</dbReference>
<evidence type="ECO:0000256" key="2">
    <source>
        <dbReference type="ARBA" id="ARBA00006972"/>
    </source>
</evidence>